<accession>N2A4K2</accession>
<dbReference type="PATRIC" id="fig|1235802.3.peg.4814"/>
<reference evidence="1 2" key="1">
    <citation type="journal article" date="2014" name="Genome Announc.">
        <title>Draft genome sequences of the altered schaedler flora, a defined bacterial community from gnotobiotic mice.</title>
        <authorList>
            <person name="Wannemuehler M.J."/>
            <person name="Overstreet A.M."/>
            <person name="Ward D.V."/>
            <person name="Phillips G.J."/>
        </authorList>
    </citation>
    <scope>NUCLEOTIDE SEQUENCE [LARGE SCALE GENOMIC DNA]</scope>
    <source>
        <strain evidence="1 2">ASF492</strain>
    </source>
</reference>
<dbReference type="AlphaFoldDB" id="N2A4K2"/>
<evidence type="ECO:0000313" key="2">
    <source>
        <dbReference type="Proteomes" id="UP000012589"/>
    </source>
</evidence>
<comment type="caution">
    <text evidence="1">The sequence shown here is derived from an EMBL/GenBank/DDBJ whole genome shotgun (WGS) entry which is preliminary data.</text>
</comment>
<proteinExistence type="predicted"/>
<keyword evidence="2" id="KW-1185">Reference proteome</keyword>
<gene>
    <name evidence="1" type="ORF">C823_04524</name>
</gene>
<protein>
    <submittedName>
        <fullName evidence="1">Uncharacterized protein</fullName>
    </submittedName>
</protein>
<dbReference type="Proteomes" id="UP000012589">
    <property type="component" value="Unassembled WGS sequence"/>
</dbReference>
<dbReference type="HOGENOM" id="CLU_3079980_0_0_9"/>
<evidence type="ECO:0000313" key="1">
    <source>
        <dbReference type="EMBL" id="EMZ21383.1"/>
    </source>
</evidence>
<sequence>MSNNKTTLLMSEPPNDFQIKNITFRIFKKRNNQYKIEPIYIQGILYPRKENK</sequence>
<organism evidence="1 2">
    <name type="scientific">Eubacterium plexicaudatum ASF492</name>
    <dbReference type="NCBI Taxonomy" id="1235802"/>
    <lineage>
        <taxon>Bacteria</taxon>
        <taxon>Bacillati</taxon>
        <taxon>Bacillota</taxon>
        <taxon>Clostridia</taxon>
        <taxon>Eubacteriales</taxon>
        <taxon>Eubacteriaceae</taxon>
        <taxon>Eubacterium</taxon>
    </lineage>
</organism>
<name>N2A4K2_9FIRM</name>
<dbReference type="EMBL" id="AQFT01000133">
    <property type="protein sequence ID" value="EMZ21383.1"/>
    <property type="molecule type" value="Genomic_DNA"/>
</dbReference>